<dbReference type="PANTHER" id="PTHR42194:SF1">
    <property type="entry name" value="UPF0276 PROTEIN HI_1600"/>
    <property type="match status" value="1"/>
</dbReference>
<dbReference type="InterPro" id="IPR036237">
    <property type="entry name" value="Xyl_isomerase-like_sf"/>
</dbReference>
<dbReference type="EMBL" id="CP065937">
    <property type="protein sequence ID" value="QQA60568.1"/>
    <property type="molecule type" value="Genomic_DNA"/>
</dbReference>
<sequence>MPTRHNMIDRGGISRPAASLPLACGIGLKPQHASQLVQQPADIGFVEIHAENYLVAGGPFHRHLTQVREHYALSVHGVSMSIGGAHAPDREHLKSVSQLMARYGAAQFSEHLAWSGHHPSYLNDLLPFPYTPASLLRVCEHIDQAQEALGQAILVENPATYVSFVQTEYSETDFIGEVLNRTGCGLLLDVNNAWISAQNHGRDAVAYIKQLPMSRVGEIHLAGHSTEQDSLGAPLLIDSHDRRVSEEVWALYRFVIELAGPKPTLIEWDQNVPELAMLLDEARLASQCWPATVCPRGVMS</sequence>
<dbReference type="SUPFAM" id="SSF51658">
    <property type="entry name" value="Xylose isomerase-like"/>
    <property type="match status" value="1"/>
</dbReference>
<dbReference type="PANTHER" id="PTHR42194">
    <property type="entry name" value="UPF0276 PROTEIN HI_1600"/>
    <property type="match status" value="1"/>
</dbReference>
<accession>A0A7T4C2X8</accession>
<dbReference type="AlphaFoldDB" id="A0A7T4C2X8"/>
<dbReference type="RefSeq" id="WP_081398616.1">
    <property type="nucleotide sequence ID" value="NZ_AP024136.1"/>
</dbReference>
<gene>
    <name evidence="1" type="ORF">JC965_21300</name>
</gene>
<reference evidence="1" key="1">
    <citation type="submission" date="2020-12" db="EMBL/GenBank/DDBJ databases">
        <title>GES Beta-lactamases isolated from hospital effluents in Brazil.</title>
        <authorList>
            <person name="Conte D."/>
            <person name="Mesa D."/>
            <person name="Palmeiro J.K."/>
            <person name="Dalla-Costa L.M."/>
        </authorList>
    </citation>
    <scope>NUCLEOTIDE SEQUENCE [LARGE SCALE GENOMIC DNA]</scope>
    <source>
        <strain evidence="1">Aero21</strain>
    </source>
</reference>
<dbReference type="NCBIfam" id="NF003818">
    <property type="entry name" value="PRK05409.1"/>
    <property type="match status" value="1"/>
</dbReference>
<proteinExistence type="predicted"/>
<protein>
    <submittedName>
        <fullName evidence="1">DUF692 domain-containing protein</fullName>
    </submittedName>
</protein>
<dbReference type="Gene3D" id="3.20.20.150">
    <property type="entry name" value="Divalent-metal-dependent TIM barrel enzymes"/>
    <property type="match status" value="1"/>
</dbReference>
<organism evidence="1">
    <name type="scientific">Aeromonas caviae</name>
    <name type="common">Aeromonas punctata</name>
    <dbReference type="NCBI Taxonomy" id="648"/>
    <lineage>
        <taxon>Bacteria</taxon>
        <taxon>Pseudomonadati</taxon>
        <taxon>Pseudomonadota</taxon>
        <taxon>Gammaproteobacteria</taxon>
        <taxon>Aeromonadales</taxon>
        <taxon>Aeromonadaceae</taxon>
        <taxon>Aeromonas</taxon>
    </lineage>
</organism>
<evidence type="ECO:0000313" key="1">
    <source>
        <dbReference type="EMBL" id="QQA60568.1"/>
    </source>
</evidence>
<name>A0A7T4C2X8_AERCA</name>
<dbReference type="Pfam" id="PF05114">
    <property type="entry name" value="MbnB_TglH_ChrH"/>
    <property type="match status" value="1"/>
</dbReference>
<dbReference type="InterPro" id="IPR007801">
    <property type="entry name" value="MbnB/TglH/ChrH"/>
</dbReference>